<dbReference type="PROSITE" id="PS00455">
    <property type="entry name" value="AMP_BINDING"/>
    <property type="match status" value="1"/>
</dbReference>
<dbReference type="AlphaFoldDB" id="A0A1I4LCM2"/>
<dbReference type="GO" id="GO:0016020">
    <property type="term" value="C:membrane"/>
    <property type="evidence" value="ECO:0007669"/>
    <property type="project" value="TreeGrafter"/>
</dbReference>
<dbReference type="GO" id="GO:0004467">
    <property type="term" value="F:long-chain fatty acid-CoA ligase activity"/>
    <property type="evidence" value="ECO:0007669"/>
    <property type="project" value="UniProtKB-EC"/>
</dbReference>
<dbReference type="InterPro" id="IPR042099">
    <property type="entry name" value="ANL_N_sf"/>
</dbReference>
<dbReference type="Pfam" id="PF00501">
    <property type="entry name" value="AMP-binding"/>
    <property type="match status" value="1"/>
</dbReference>
<comment type="catalytic activity">
    <reaction evidence="3">
        <text>a long-chain fatty acid + ATP + CoA = a long-chain fatty acyl-CoA + AMP + diphosphate</text>
        <dbReference type="Rhea" id="RHEA:15421"/>
        <dbReference type="ChEBI" id="CHEBI:30616"/>
        <dbReference type="ChEBI" id="CHEBI:33019"/>
        <dbReference type="ChEBI" id="CHEBI:57287"/>
        <dbReference type="ChEBI" id="CHEBI:57560"/>
        <dbReference type="ChEBI" id="CHEBI:83139"/>
        <dbReference type="ChEBI" id="CHEBI:456215"/>
        <dbReference type="EC" id="6.2.1.3"/>
    </reaction>
    <physiologicalReaction direction="left-to-right" evidence="3">
        <dbReference type="Rhea" id="RHEA:15422"/>
    </physiologicalReaction>
</comment>
<dbReference type="InterPro" id="IPR000873">
    <property type="entry name" value="AMP-dep_synth/lig_dom"/>
</dbReference>
<evidence type="ECO:0000256" key="2">
    <source>
        <dbReference type="ARBA" id="ARBA00022840"/>
    </source>
</evidence>
<proteinExistence type="predicted"/>
<keyword evidence="6" id="KW-1185">Reference proteome</keyword>
<accession>A0A1I4LCM2</accession>
<keyword evidence="1" id="KW-0547">Nucleotide-binding</keyword>
<dbReference type="RefSeq" id="WP_093386793.1">
    <property type="nucleotide sequence ID" value="NZ_FOTW01000009.1"/>
</dbReference>
<dbReference type="InterPro" id="IPR020845">
    <property type="entry name" value="AMP-binding_CS"/>
</dbReference>
<protein>
    <submittedName>
        <fullName evidence="5">Long-chain acyl-CoA synthetase</fullName>
    </submittedName>
</protein>
<evidence type="ECO:0000259" key="4">
    <source>
        <dbReference type="Pfam" id="PF00501"/>
    </source>
</evidence>
<evidence type="ECO:0000313" key="5">
    <source>
        <dbReference type="EMBL" id="SFL88762.1"/>
    </source>
</evidence>
<name>A0A1I4LCM2_9BURK</name>
<dbReference type="STRING" id="758825.SAMN02982985_01881"/>
<dbReference type="EMBL" id="FOTW01000009">
    <property type="protein sequence ID" value="SFL88762.1"/>
    <property type="molecule type" value="Genomic_DNA"/>
</dbReference>
<dbReference type="Pfam" id="PF23562">
    <property type="entry name" value="AMP-binding_C_3"/>
    <property type="match status" value="1"/>
</dbReference>
<reference evidence="5 6" key="1">
    <citation type="submission" date="2016-10" db="EMBL/GenBank/DDBJ databases">
        <authorList>
            <person name="de Groot N.N."/>
        </authorList>
    </citation>
    <scope>NUCLEOTIDE SEQUENCE [LARGE SCALE GENOMIC DNA]</scope>
    <source>
        <strain evidence="5 6">ATCC 43154</strain>
    </source>
</reference>
<evidence type="ECO:0000256" key="1">
    <source>
        <dbReference type="ARBA" id="ARBA00022741"/>
    </source>
</evidence>
<keyword evidence="2" id="KW-0067">ATP-binding</keyword>
<dbReference type="Gene3D" id="3.40.50.12780">
    <property type="entry name" value="N-terminal domain of ligase-like"/>
    <property type="match status" value="1"/>
</dbReference>
<evidence type="ECO:0000256" key="3">
    <source>
        <dbReference type="ARBA" id="ARBA00024484"/>
    </source>
</evidence>
<dbReference type="SUPFAM" id="SSF56801">
    <property type="entry name" value="Acetyl-CoA synthetase-like"/>
    <property type="match status" value="1"/>
</dbReference>
<dbReference type="PANTHER" id="PTHR43272:SF33">
    <property type="entry name" value="AMP-BINDING DOMAIN-CONTAINING PROTEIN-RELATED"/>
    <property type="match status" value="1"/>
</dbReference>
<feature type="domain" description="AMP-dependent synthetase/ligase" evidence="4">
    <location>
        <begin position="20"/>
        <end position="440"/>
    </location>
</feature>
<dbReference type="PANTHER" id="PTHR43272">
    <property type="entry name" value="LONG-CHAIN-FATTY-ACID--COA LIGASE"/>
    <property type="match status" value="1"/>
</dbReference>
<sequence>MTLPNESQSIDGIETLDALFSWRAQASPNAEAYRQFDPIAQQWVSHSWRQMVEQVDQWRAAIAKLDLARGARVAILLPNSVAAICADQAALALGLVTVPMHALDNPASIGYILSDCQTSLLIATTLKQWQAIVASSGALPDLKQVVIVEDMAADEAQDRSAWPALEHVGTWLGQGAAPSLPIEPPVQAEQLASIVYTSGTTGRPKGVVLSHRNVVSNVRAVMSRVHPQPSDVFLSFLPLSHTFERTAGYYLPMAAGSCVAFSRSVALLGEDFKIVRPTILISVPRIYERIHAKIQEGLVQAGGVKRMLFEKTQAVGWSRFCRRQKLPLEAGAGGVVDALVWPLLDQLVASKVRAVFGGRLRCAVTGGAAMPMGVARTFLAMGIPLLQGYGMTETSPVVAANALDNNWPATVGCALPGVDVRIGEASELQVRGACVMQGYWGRPEDTALAMTADGWLRTGDQAVIEQGHIRISGRIKEIIVTSTGEKIAPADVELAIMSDPMFEQAMIVGENRPYIAAFVVLNRTLWPALAKELGVDVSAMVEADATAVRAALLARIKDGCNHLPYYAVPRTVSWSMAPWTVEQGLITPTLKLKRKALQGRLSTEIEATYARKGK</sequence>
<dbReference type="GO" id="GO:0005524">
    <property type="term" value="F:ATP binding"/>
    <property type="evidence" value="ECO:0007669"/>
    <property type="project" value="UniProtKB-KW"/>
</dbReference>
<gene>
    <name evidence="5" type="ORF">SAMN02982985_01881</name>
</gene>
<dbReference type="OrthoDB" id="9766486at2"/>
<dbReference type="InterPro" id="IPR045851">
    <property type="entry name" value="AMP-bd_C_sf"/>
</dbReference>
<evidence type="ECO:0000313" key="6">
    <source>
        <dbReference type="Proteomes" id="UP000199470"/>
    </source>
</evidence>
<dbReference type="Proteomes" id="UP000199470">
    <property type="component" value="Unassembled WGS sequence"/>
</dbReference>
<organism evidence="5 6">
    <name type="scientific">Rugamonas rubra</name>
    <dbReference type="NCBI Taxonomy" id="758825"/>
    <lineage>
        <taxon>Bacteria</taxon>
        <taxon>Pseudomonadati</taxon>
        <taxon>Pseudomonadota</taxon>
        <taxon>Betaproteobacteria</taxon>
        <taxon>Burkholderiales</taxon>
        <taxon>Oxalobacteraceae</taxon>
        <taxon>Telluria group</taxon>
        <taxon>Rugamonas</taxon>
    </lineage>
</organism>
<dbReference type="CDD" id="cd05907">
    <property type="entry name" value="VL_LC_FACS_like"/>
    <property type="match status" value="1"/>
</dbReference>
<dbReference type="Gene3D" id="3.30.300.30">
    <property type="match status" value="1"/>
</dbReference>